<dbReference type="InterPro" id="IPR005646">
    <property type="entry name" value="FapA"/>
</dbReference>
<evidence type="ECO:0000313" key="4">
    <source>
        <dbReference type="Proteomes" id="UP000199334"/>
    </source>
</evidence>
<dbReference type="Proteomes" id="UP000199334">
    <property type="component" value="Unassembled WGS sequence"/>
</dbReference>
<dbReference type="Pfam" id="PF03961">
    <property type="entry name" value="FapA"/>
    <property type="match status" value="1"/>
</dbReference>
<accession>A0A1G9XX22</accession>
<organism evidence="3 4">
    <name type="scientific">Tenuibacillus multivorans</name>
    <dbReference type="NCBI Taxonomy" id="237069"/>
    <lineage>
        <taxon>Bacteria</taxon>
        <taxon>Bacillati</taxon>
        <taxon>Bacillota</taxon>
        <taxon>Bacilli</taxon>
        <taxon>Bacillales</taxon>
        <taxon>Bacillaceae</taxon>
        <taxon>Tenuibacillus</taxon>
    </lineage>
</organism>
<reference evidence="3 4" key="1">
    <citation type="submission" date="2016-10" db="EMBL/GenBank/DDBJ databases">
        <authorList>
            <person name="de Groot N.N."/>
        </authorList>
    </citation>
    <scope>NUCLEOTIDE SEQUENCE [LARGE SCALE GENOMIC DNA]</scope>
    <source>
        <strain evidence="3 4">CGMCC 1.3442</strain>
    </source>
</reference>
<gene>
    <name evidence="3" type="ORF">SAMN05216498_1145</name>
</gene>
<keyword evidence="4" id="KW-1185">Reference proteome</keyword>
<keyword evidence="1" id="KW-0175">Coiled coil</keyword>
<feature type="domain" description="Flagellar Assembly Protein A N-terminal region" evidence="2">
    <location>
        <begin position="7"/>
        <end position="180"/>
    </location>
</feature>
<dbReference type="PANTHER" id="PTHR38032">
    <property type="entry name" value="POLYMERASE-RELATED"/>
    <property type="match status" value="1"/>
</dbReference>
<feature type="coiled-coil region" evidence="1">
    <location>
        <begin position="334"/>
        <end position="409"/>
    </location>
</feature>
<dbReference type="STRING" id="237069.SAMN05216498_1145"/>
<evidence type="ECO:0000256" key="1">
    <source>
        <dbReference type="SAM" id="Coils"/>
    </source>
</evidence>
<evidence type="ECO:0000313" key="3">
    <source>
        <dbReference type="EMBL" id="SDN01310.1"/>
    </source>
</evidence>
<dbReference type="InterPro" id="IPR046866">
    <property type="entry name" value="FapA_N"/>
</dbReference>
<dbReference type="InterPro" id="IPR046865">
    <property type="entry name" value="FapA_b_solenoid"/>
</dbReference>
<dbReference type="PANTHER" id="PTHR38032:SF1">
    <property type="entry name" value="RNA-BINDING PROTEIN KHPB N-TERMINAL DOMAIN-CONTAINING PROTEIN"/>
    <property type="match status" value="1"/>
</dbReference>
<dbReference type="Pfam" id="PF20250">
    <property type="entry name" value="FapA_N"/>
    <property type="match status" value="1"/>
</dbReference>
<dbReference type="EMBL" id="FNIG01000002">
    <property type="protein sequence ID" value="SDN01310.1"/>
    <property type="molecule type" value="Genomic_DNA"/>
</dbReference>
<protein>
    <recommendedName>
        <fullName evidence="2">Flagellar Assembly Protein A N-terminal region domain-containing protein</fullName>
    </recommendedName>
</protein>
<sequence>MDLSRVFTINVSSSKMLATLDLENDYMNELDLALLNKETIIDFIHDQHIVFGIKEVEIGDMINQFQENLFPVVIAEGLEPVKGQDGYMEFHVDLDVKMMINGQHSVDFKEIMKIPKVETGNRLATAINPTEGVPGKNIFGEALAPQPGKPVHIKAGENTTFKESDQSFYATDDGKVSVTQKDIRVLPLYEVSQSLDLHTGNVDFNGSILIKGDVPEGFSVKARGDITVYGLVEAASLEAGGSVFVREALVGLGEGSIQAGLDIHIKNVNQGNLNAGRNIIVDQSIFHSTVTARETVHCQRGNIVGGSVSAGQKVICRDVGNRMNTKTRIYLGENKQEIEKRQQMEQEIEGFKEQITKLEKLGDQLRMIQKQKGLSPKEEKMLEKQKYSLEKLKLNLTDLESEYNNEQSYISEENNLDFIKLTANGIIYPNVEIVSGKYSKRFTIEEKYISVVFKDNDFSISAI</sequence>
<name>A0A1G9XX22_9BACI</name>
<dbReference type="AlphaFoldDB" id="A0A1G9XX22"/>
<proteinExistence type="predicted"/>
<evidence type="ECO:0000259" key="2">
    <source>
        <dbReference type="Pfam" id="PF20250"/>
    </source>
</evidence>
<dbReference type="OrthoDB" id="9816426at2"/>
<dbReference type="RefSeq" id="WP_093855646.1">
    <property type="nucleotide sequence ID" value="NZ_BJVZ01000001.1"/>
</dbReference>